<keyword evidence="1" id="KW-0812">Transmembrane</keyword>
<gene>
    <name evidence="2" type="ORF">HanXRQr2_Chr15g0717601</name>
</gene>
<dbReference type="Gramene" id="mRNA:HanXRQr2_Chr15g0717601">
    <property type="protein sequence ID" value="CDS:HanXRQr2_Chr15g0717601.1"/>
    <property type="gene ID" value="HanXRQr2_Chr15g0717601"/>
</dbReference>
<accession>A0A9K3E5R6</accession>
<keyword evidence="3" id="KW-1185">Reference proteome</keyword>
<reference evidence="2" key="2">
    <citation type="submission" date="2020-06" db="EMBL/GenBank/DDBJ databases">
        <title>Helianthus annuus Genome sequencing and assembly Release 2.</title>
        <authorList>
            <person name="Gouzy J."/>
            <person name="Langlade N."/>
            <person name="Munos S."/>
        </authorList>
    </citation>
    <scope>NUCLEOTIDE SEQUENCE</scope>
    <source>
        <tissue evidence="2">Leaves</tissue>
    </source>
</reference>
<dbReference type="Proteomes" id="UP000215914">
    <property type="component" value="Unassembled WGS sequence"/>
</dbReference>
<evidence type="ECO:0000313" key="3">
    <source>
        <dbReference type="Proteomes" id="UP000215914"/>
    </source>
</evidence>
<feature type="transmembrane region" description="Helical" evidence="1">
    <location>
        <begin position="32"/>
        <end position="55"/>
    </location>
</feature>
<feature type="transmembrane region" description="Helical" evidence="1">
    <location>
        <begin position="6"/>
        <end position="25"/>
    </location>
</feature>
<evidence type="ECO:0000313" key="2">
    <source>
        <dbReference type="EMBL" id="KAF5766628.1"/>
    </source>
</evidence>
<reference evidence="2" key="1">
    <citation type="journal article" date="2017" name="Nature">
        <title>The sunflower genome provides insights into oil metabolism, flowering and Asterid evolution.</title>
        <authorList>
            <person name="Badouin H."/>
            <person name="Gouzy J."/>
            <person name="Grassa C.J."/>
            <person name="Murat F."/>
            <person name="Staton S.E."/>
            <person name="Cottret L."/>
            <person name="Lelandais-Briere C."/>
            <person name="Owens G.L."/>
            <person name="Carrere S."/>
            <person name="Mayjonade B."/>
            <person name="Legrand L."/>
            <person name="Gill N."/>
            <person name="Kane N.C."/>
            <person name="Bowers J.E."/>
            <person name="Hubner S."/>
            <person name="Bellec A."/>
            <person name="Berard A."/>
            <person name="Berges H."/>
            <person name="Blanchet N."/>
            <person name="Boniface M.C."/>
            <person name="Brunel D."/>
            <person name="Catrice O."/>
            <person name="Chaidir N."/>
            <person name="Claudel C."/>
            <person name="Donnadieu C."/>
            <person name="Faraut T."/>
            <person name="Fievet G."/>
            <person name="Helmstetter N."/>
            <person name="King M."/>
            <person name="Knapp S.J."/>
            <person name="Lai Z."/>
            <person name="Le Paslier M.C."/>
            <person name="Lippi Y."/>
            <person name="Lorenzon L."/>
            <person name="Mandel J.R."/>
            <person name="Marage G."/>
            <person name="Marchand G."/>
            <person name="Marquand E."/>
            <person name="Bret-Mestries E."/>
            <person name="Morien E."/>
            <person name="Nambeesan S."/>
            <person name="Nguyen T."/>
            <person name="Pegot-Espagnet P."/>
            <person name="Pouilly N."/>
            <person name="Raftis F."/>
            <person name="Sallet E."/>
            <person name="Schiex T."/>
            <person name="Thomas J."/>
            <person name="Vandecasteele C."/>
            <person name="Vares D."/>
            <person name="Vear F."/>
            <person name="Vautrin S."/>
            <person name="Crespi M."/>
            <person name="Mangin B."/>
            <person name="Burke J.M."/>
            <person name="Salse J."/>
            <person name="Munos S."/>
            <person name="Vincourt P."/>
            <person name="Rieseberg L.H."/>
            <person name="Langlade N.B."/>
        </authorList>
    </citation>
    <scope>NUCLEOTIDE SEQUENCE</scope>
    <source>
        <tissue evidence="2">Leaves</tissue>
    </source>
</reference>
<dbReference type="AlphaFoldDB" id="A0A9K3E5R6"/>
<proteinExistence type="predicted"/>
<dbReference type="EMBL" id="MNCJ02000330">
    <property type="protein sequence ID" value="KAF5766628.1"/>
    <property type="molecule type" value="Genomic_DNA"/>
</dbReference>
<name>A0A9K3E5R6_HELAN</name>
<keyword evidence="1" id="KW-0472">Membrane</keyword>
<comment type="caution">
    <text evidence="2">The sequence shown here is derived from an EMBL/GenBank/DDBJ whole genome shotgun (WGS) entry which is preliminary data.</text>
</comment>
<keyword evidence="1" id="KW-1133">Transmembrane helix</keyword>
<sequence length="61" mass="7242">MSRVWFLAFSPFLYVDFFAFLKLVWSTVRILYLFLLIKIMLSSVMISYPCLYVSIEGSFVE</sequence>
<protein>
    <submittedName>
        <fullName evidence="2">Uncharacterized protein</fullName>
    </submittedName>
</protein>
<organism evidence="2 3">
    <name type="scientific">Helianthus annuus</name>
    <name type="common">Common sunflower</name>
    <dbReference type="NCBI Taxonomy" id="4232"/>
    <lineage>
        <taxon>Eukaryota</taxon>
        <taxon>Viridiplantae</taxon>
        <taxon>Streptophyta</taxon>
        <taxon>Embryophyta</taxon>
        <taxon>Tracheophyta</taxon>
        <taxon>Spermatophyta</taxon>
        <taxon>Magnoliopsida</taxon>
        <taxon>eudicotyledons</taxon>
        <taxon>Gunneridae</taxon>
        <taxon>Pentapetalae</taxon>
        <taxon>asterids</taxon>
        <taxon>campanulids</taxon>
        <taxon>Asterales</taxon>
        <taxon>Asteraceae</taxon>
        <taxon>Asteroideae</taxon>
        <taxon>Heliantheae alliance</taxon>
        <taxon>Heliantheae</taxon>
        <taxon>Helianthus</taxon>
    </lineage>
</organism>
<evidence type="ECO:0000256" key="1">
    <source>
        <dbReference type="SAM" id="Phobius"/>
    </source>
</evidence>